<comment type="caution">
    <text evidence="2">The sequence shown here is derived from an EMBL/GenBank/DDBJ whole genome shotgun (WGS) entry which is preliminary data.</text>
</comment>
<dbReference type="EMBL" id="BAAAYR010000004">
    <property type="protein sequence ID" value="GAA3573083.1"/>
    <property type="molecule type" value="Genomic_DNA"/>
</dbReference>
<protein>
    <recommendedName>
        <fullName evidence="4">DUF4157 domain-containing protein</fullName>
    </recommendedName>
</protein>
<sequence>MGHEPPVVEAGVASGLCRAQRARRLANLLNLSTPLGLAVARAGGARRRPGPYGLVLAEGYGFRFPVAGAFTVGDVIVTASTFDALLRRHPGLLAHEERHSRQYAVFLGLPYLPLYTLAMAWSVVRTGDRSSRNVFERHAGLLAGGYVERPAQPLTATLSGAVNLLRTRRSPRR</sequence>
<accession>A0ABP6XVR0</accession>
<evidence type="ECO:0008006" key="4">
    <source>
        <dbReference type="Google" id="ProtNLM"/>
    </source>
</evidence>
<organism evidence="2 3">
    <name type="scientific">Microlunatus spumicola</name>
    <dbReference type="NCBI Taxonomy" id="81499"/>
    <lineage>
        <taxon>Bacteria</taxon>
        <taxon>Bacillati</taxon>
        <taxon>Actinomycetota</taxon>
        <taxon>Actinomycetes</taxon>
        <taxon>Propionibacteriales</taxon>
        <taxon>Propionibacteriaceae</taxon>
        <taxon>Microlunatus</taxon>
    </lineage>
</organism>
<keyword evidence="1" id="KW-1133">Transmembrane helix</keyword>
<reference evidence="3" key="1">
    <citation type="journal article" date="2019" name="Int. J. Syst. Evol. Microbiol.">
        <title>The Global Catalogue of Microorganisms (GCM) 10K type strain sequencing project: providing services to taxonomists for standard genome sequencing and annotation.</title>
        <authorList>
            <consortium name="The Broad Institute Genomics Platform"/>
            <consortium name="The Broad Institute Genome Sequencing Center for Infectious Disease"/>
            <person name="Wu L."/>
            <person name="Ma J."/>
        </authorList>
    </citation>
    <scope>NUCLEOTIDE SEQUENCE [LARGE SCALE GENOMIC DNA]</scope>
    <source>
        <strain evidence="3">JCM 16540</strain>
    </source>
</reference>
<evidence type="ECO:0000256" key="1">
    <source>
        <dbReference type="SAM" id="Phobius"/>
    </source>
</evidence>
<proteinExistence type="predicted"/>
<evidence type="ECO:0000313" key="3">
    <source>
        <dbReference type="Proteomes" id="UP001500767"/>
    </source>
</evidence>
<name>A0ABP6XVR0_9ACTN</name>
<keyword evidence="1" id="KW-0812">Transmembrane</keyword>
<dbReference type="Proteomes" id="UP001500767">
    <property type="component" value="Unassembled WGS sequence"/>
</dbReference>
<keyword evidence="1" id="KW-0472">Membrane</keyword>
<feature type="transmembrane region" description="Helical" evidence="1">
    <location>
        <begin position="103"/>
        <end position="124"/>
    </location>
</feature>
<gene>
    <name evidence="2" type="ORF">GCM10022197_32340</name>
</gene>
<keyword evidence="3" id="KW-1185">Reference proteome</keyword>
<evidence type="ECO:0000313" key="2">
    <source>
        <dbReference type="EMBL" id="GAA3573083.1"/>
    </source>
</evidence>
<dbReference type="RefSeq" id="WP_344742523.1">
    <property type="nucleotide sequence ID" value="NZ_BAAAYR010000004.1"/>
</dbReference>